<accession>A0A562IC35</accession>
<dbReference type="EMBL" id="VLKE01000001">
    <property type="protein sequence ID" value="TWH68416.1"/>
    <property type="molecule type" value="Genomic_DNA"/>
</dbReference>
<dbReference type="Proteomes" id="UP000319825">
    <property type="component" value="Unassembled WGS sequence"/>
</dbReference>
<organism evidence="2 3">
    <name type="scientific">Micromonospora olivasterospora</name>
    <dbReference type="NCBI Taxonomy" id="1880"/>
    <lineage>
        <taxon>Bacteria</taxon>
        <taxon>Bacillati</taxon>
        <taxon>Actinomycetota</taxon>
        <taxon>Actinomycetes</taxon>
        <taxon>Micromonosporales</taxon>
        <taxon>Micromonosporaceae</taxon>
        <taxon>Micromonospora</taxon>
    </lineage>
</organism>
<evidence type="ECO:0000313" key="2">
    <source>
        <dbReference type="EMBL" id="TWH68416.1"/>
    </source>
</evidence>
<feature type="chain" id="PRO_5021704926" description="Lipoprotein" evidence="1">
    <location>
        <begin position="27"/>
        <end position="230"/>
    </location>
</feature>
<keyword evidence="1" id="KW-0732">Signal</keyword>
<reference evidence="2 3" key="1">
    <citation type="submission" date="2019-07" db="EMBL/GenBank/DDBJ databases">
        <title>R&amp;d 2014.</title>
        <authorList>
            <person name="Klenk H.-P."/>
        </authorList>
    </citation>
    <scope>NUCLEOTIDE SEQUENCE [LARGE SCALE GENOMIC DNA]</scope>
    <source>
        <strain evidence="2 3">DSM 43868</strain>
    </source>
</reference>
<comment type="caution">
    <text evidence="2">The sequence shown here is derived from an EMBL/GenBank/DDBJ whole genome shotgun (WGS) entry which is preliminary data.</text>
</comment>
<sequence length="230" mass="23471">MPAASTTFRALALSVIASLTVTGCQAVHDAGQAIGRADLVNDLAARLDRALELTYSADYQLPAGRAASIVQAQGPARSAYTWPGGKLTVTAEATAQCETDRAKAVCTLLAPPAPNAKPSVALFTEAKRRGLVTPPVVVGLLTEAALDAEAVITQSDTTLAGHHATCVGVRRSAGDFSACVTNEGALGSFAGELDGTSVELALTRWSDEVDGASFELPPGAGVVDHRATSS</sequence>
<keyword evidence="3" id="KW-1185">Reference proteome</keyword>
<evidence type="ECO:0000313" key="3">
    <source>
        <dbReference type="Proteomes" id="UP000319825"/>
    </source>
</evidence>
<dbReference type="OrthoDB" id="3401504at2"/>
<dbReference type="RefSeq" id="WP_145775229.1">
    <property type="nucleotide sequence ID" value="NZ_BAAATQ010000358.1"/>
</dbReference>
<dbReference type="AlphaFoldDB" id="A0A562IC35"/>
<evidence type="ECO:0000256" key="1">
    <source>
        <dbReference type="SAM" id="SignalP"/>
    </source>
</evidence>
<name>A0A562IC35_MICOL</name>
<feature type="signal peptide" evidence="1">
    <location>
        <begin position="1"/>
        <end position="26"/>
    </location>
</feature>
<evidence type="ECO:0008006" key="4">
    <source>
        <dbReference type="Google" id="ProtNLM"/>
    </source>
</evidence>
<proteinExistence type="predicted"/>
<gene>
    <name evidence="2" type="ORF">JD77_03408</name>
</gene>
<protein>
    <recommendedName>
        <fullName evidence="4">Lipoprotein</fullName>
    </recommendedName>
</protein>